<dbReference type="GO" id="GO:0016020">
    <property type="term" value="C:membrane"/>
    <property type="evidence" value="ECO:0007669"/>
    <property type="project" value="TreeGrafter"/>
</dbReference>
<name>A0A024TLZ6_9STRA</name>
<dbReference type="OrthoDB" id="79087at2759"/>
<dbReference type="VEuPathDB" id="FungiDB:H310_11351"/>
<dbReference type="GO" id="GO:0005524">
    <property type="term" value="F:ATP binding"/>
    <property type="evidence" value="ECO:0007669"/>
    <property type="project" value="UniProtKB-KW"/>
</dbReference>
<protein>
    <recommendedName>
        <fullName evidence="4">AMP-binding enzyme C-terminal domain-containing protein</fullName>
    </recommendedName>
</protein>
<evidence type="ECO:0000313" key="3">
    <source>
        <dbReference type="EMBL" id="ETV95053.1"/>
    </source>
</evidence>
<dbReference type="EMBL" id="KI913982">
    <property type="protein sequence ID" value="ETV95053.1"/>
    <property type="molecule type" value="Genomic_DNA"/>
</dbReference>
<reference evidence="3" key="1">
    <citation type="submission" date="2013-12" db="EMBL/GenBank/DDBJ databases">
        <title>The Genome Sequence of Aphanomyces invadans NJM9701.</title>
        <authorList>
            <consortium name="The Broad Institute Genomics Platform"/>
            <person name="Russ C."/>
            <person name="Tyler B."/>
            <person name="van West P."/>
            <person name="Dieguez-Uribeondo J."/>
            <person name="Young S.K."/>
            <person name="Zeng Q."/>
            <person name="Gargeya S."/>
            <person name="Fitzgerald M."/>
            <person name="Abouelleil A."/>
            <person name="Alvarado L."/>
            <person name="Chapman S.B."/>
            <person name="Gainer-Dewar J."/>
            <person name="Goldberg J."/>
            <person name="Griggs A."/>
            <person name="Gujja S."/>
            <person name="Hansen M."/>
            <person name="Howarth C."/>
            <person name="Imamovic A."/>
            <person name="Ireland A."/>
            <person name="Larimer J."/>
            <person name="McCowan C."/>
            <person name="Murphy C."/>
            <person name="Pearson M."/>
            <person name="Poon T.W."/>
            <person name="Priest M."/>
            <person name="Roberts A."/>
            <person name="Saif S."/>
            <person name="Shea T."/>
            <person name="Sykes S."/>
            <person name="Wortman J."/>
            <person name="Nusbaum C."/>
            <person name="Birren B."/>
        </authorList>
    </citation>
    <scope>NUCLEOTIDE SEQUENCE [LARGE SCALE GENOMIC DNA]</scope>
    <source>
        <strain evidence="3">NJM9701</strain>
    </source>
</reference>
<dbReference type="GO" id="GO:0004467">
    <property type="term" value="F:long-chain fatty acid-CoA ligase activity"/>
    <property type="evidence" value="ECO:0007669"/>
    <property type="project" value="TreeGrafter"/>
</dbReference>
<dbReference type="PANTHER" id="PTHR43272:SF33">
    <property type="entry name" value="AMP-BINDING DOMAIN-CONTAINING PROTEIN-RELATED"/>
    <property type="match status" value="1"/>
</dbReference>
<dbReference type="PANTHER" id="PTHR43272">
    <property type="entry name" value="LONG-CHAIN-FATTY-ACID--COA LIGASE"/>
    <property type="match status" value="1"/>
</dbReference>
<evidence type="ECO:0008006" key="4">
    <source>
        <dbReference type="Google" id="ProtNLM"/>
    </source>
</evidence>
<organism evidence="3">
    <name type="scientific">Aphanomyces invadans</name>
    <dbReference type="NCBI Taxonomy" id="157072"/>
    <lineage>
        <taxon>Eukaryota</taxon>
        <taxon>Sar</taxon>
        <taxon>Stramenopiles</taxon>
        <taxon>Oomycota</taxon>
        <taxon>Saprolegniomycetes</taxon>
        <taxon>Saprolegniales</taxon>
        <taxon>Verrucalvaceae</taxon>
        <taxon>Aphanomyces</taxon>
    </lineage>
</organism>
<evidence type="ECO:0000256" key="1">
    <source>
        <dbReference type="ARBA" id="ARBA00022741"/>
    </source>
</evidence>
<keyword evidence="2" id="KW-0067">ATP-binding</keyword>
<dbReference type="SUPFAM" id="SSF56801">
    <property type="entry name" value="Acetyl-CoA synthetase-like"/>
    <property type="match status" value="1"/>
</dbReference>
<gene>
    <name evidence="3" type="ORF">H310_11351</name>
</gene>
<accession>A0A024TLZ6</accession>
<dbReference type="eggNOG" id="KOG1256">
    <property type="taxonomic scope" value="Eukaryota"/>
</dbReference>
<evidence type="ECO:0000256" key="2">
    <source>
        <dbReference type="ARBA" id="ARBA00022840"/>
    </source>
</evidence>
<keyword evidence="1" id="KW-0547">Nucleotide-binding</keyword>
<dbReference type="GeneID" id="20088401"/>
<sequence length="217" mass="24002">MRTSVPAMPLPSRPCDVMSVGISAGINYQRLWLHHARSGRRVAPQPAPPILRKRTSPLLVGPRSRSFTVSSGQCVAPEKIENVLHTSWFVAQAIVFGDEHHDSLVAVIVPEDYALYALAKKLTIATSSFAELCEHPTIVHLVLRDLVVVSKEGNLCGFETVRAITLLPRRFTAESGVLLRSCKVDRGIAKARFRPYIDAMHATSDEDTQRKRPTRSA</sequence>
<dbReference type="GO" id="GO:0005783">
    <property type="term" value="C:endoplasmic reticulum"/>
    <property type="evidence" value="ECO:0007669"/>
    <property type="project" value="TreeGrafter"/>
</dbReference>
<dbReference type="RefSeq" id="XP_008876226.1">
    <property type="nucleotide sequence ID" value="XM_008878004.1"/>
</dbReference>
<dbReference type="STRING" id="157072.A0A024TLZ6"/>
<proteinExistence type="predicted"/>
<dbReference type="AlphaFoldDB" id="A0A024TLZ6"/>